<evidence type="ECO:0000313" key="2">
    <source>
        <dbReference type="WBParaSite" id="ASIM_0000044501-mRNA-1"/>
    </source>
</evidence>
<keyword evidence="1" id="KW-0472">Membrane</keyword>
<dbReference type="WBParaSite" id="ASIM_0000044501-mRNA-1">
    <property type="protein sequence ID" value="ASIM_0000044501-mRNA-1"/>
    <property type="gene ID" value="ASIM_0000044501"/>
</dbReference>
<feature type="transmembrane region" description="Helical" evidence="1">
    <location>
        <begin position="224"/>
        <end position="248"/>
    </location>
</feature>
<dbReference type="AlphaFoldDB" id="A0A0M3IYW6"/>
<evidence type="ECO:0000256" key="1">
    <source>
        <dbReference type="SAM" id="Phobius"/>
    </source>
</evidence>
<keyword evidence="1" id="KW-1133">Transmembrane helix</keyword>
<keyword evidence="1" id="KW-0812">Transmembrane</keyword>
<name>A0A0M3IYW6_ANISI</name>
<sequence>LWPVNVEAHRWRRGTLAFEKNFEFEPNDIWSELQVSVCDDKSEPTLGYAEPREGNKCTHHIGQTLTIPPESIETSRWYLICYTKSSGCSQCHLEALCDNEFTSECADIWMLNSISVIRNDSMTMWMKIGKRYPFIKWTSVQITVKDQARDKRLAKYEQIPQLDKQLEIELTDLHPSGWYLVETCLHIEPPKSFVEEYNVELNEYSRDMCKTGSYRTKASSATNLFVLLSPFRVIFCFVNVVFILRLLLLHPL</sequence>
<accession>A0A0M3IYW6</accession>
<reference evidence="2" key="1">
    <citation type="submission" date="2017-02" db="UniProtKB">
        <authorList>
            <consortium name="WormBaseParasite"/>
        </authorList>
    </citation>
    <scope>IDENTIFICATION</scope>
</reference>
<organism evidence="2">
    <name type="scientific">Anisakis simplex</name>
    <name type="common">Herring worm</name>
    <dbReference type="NCBI Taxonomy" id="6269"/>
    <lineage>
        <taxon>Eukaryota</taxon>
        <taxon>Metazoa</taxon>
        <taxon>Ecdysozoa</taxon>
        <taxon>Nematoda</taxon>
        <taxon>Chromadorea</taxon>
        <taxon>Rhabditida</taxon>
        <taxon>Spirurina</taxon>
        <taxon>Ascaridomorpha</taxon>
        <taxon>Ascaridoidea</taxon>
        <taxon>Anisakidae</taxon>
        <taxon>Anisakis</taxon>
        <taxon>Anisakis simplex complex</taxon>
    </lineage>
</organism>
<proteinExistence type="predicted"/>
<protein>
    <submittedName>
        <fullName evidence="2">IL17_R_N domain-containing protein</fullName>
    </submittedName>
</protein>